<dbReference type="Proteomes" id="UP001227268">
    <property type="component" value="Unassembled WGS sequence"/>
</dbReference>
<keyword evidence="2" id="KW-1185">Reference proteome</keyword>
<evidence type="ECO:0000313" key="1">
    <source>
        <dbReference type="EMBL" id="KAJ9105364.1"/>
    </source>
</evidence>
<sequence length="487" mass="53388">MNSKLSTSFTSEPDARLDDRNHEETAPLTGLSEVSRTMSRDSSNRTHSGEEHTRRVYWSFWLLGAVILLSWNVLLCTLPLLTALLPRESVLRGSLPSYITTFFTLGNFGFLFLAQRSVGKISQNSRLQASLWLLAGATTLTAFPLLPAVFPILPSTLYFLALICLTLLFSYGTSYLQSAVLAVAALRGPKEMLAVMSGQGGIAVLISAVQVYIAIMGVYTSDSKQDPKESPDGSPTTAELAAGMGLWMAAVVPIAICIMTTRRLFPRESATGEERPKLSFEVARDEGEFYDTERRFSAEEDEDSRRGSTNGFNRSWAVLKRNKVINFSVAYVFIVTLPPPKLLDPAIFLPLHFLTFNISDYLGRTYLPTIPLLFLQDAKHVMFASLARTLFIPVFMLCNTALRSSGETTGSPLINSDMLYFMIVFLFGASNGWISSLSMIIASSPSLNPAIEHDEKEIAGSLAGFCLTGGLVVGSLASFVVGWFLKV</sequence>
<protein>
    <submittedName>
        <fullName evidence="1">Uncharacterized protein</fullName>
    </submittedName>
</protein>
<reference evidence="1" key="1">
    <citation type="submission" date="2023-04" db="EMBL/GenBank/DDBJ databases">
        <title>Draft Genome sequencing of Naganishia species isolated from polar environments using Oxford Nanopore Technology.</title>
        <authorList>
            <person name="Leo P."/>
            <person name="Venkateswaran K."/>
        </authorList>
    </citation>
    <scope>NUCLEOTIDE SEQUENCE</scope>
    <source>
        <strain evidence="1">MNA-CCFEE 5423</strain>
    </source>
</reference>
<name>A0ACC2W216_9TREE</name>
<evidence type="ECO:0000313" key="2">
    <source>
        <dbReference type="Proteomes" id="UP001227268"/>
    </source>
</evidence>
<proteinExistence type="predicted"/>
<organism evidence="1 2">
    <name type="scientific">Naganishia friedmannii</name>
    <dbReference type="NCBI Taxonomy" id="89922"/>
    <lineage>
        <taxon>Eukaryota</taxon>
        <taxon>Fungi</taxon>
        <taxon>Dikarya</taxon>
        <taxon>Basidiomycota</taxon>
        <taxon>Agaricomycotina</taxon>
        <taxon>Tremellomycetes</taxon>
        <taxon>Filobasidiales</taxon>
        <taxon>Filobasidiaceae</taxon>
        <taxon>Naganishia</taxon>
    </lineage>
</organism>
<accession>A0ACC2W216</accession>
<gene>
    <name evidence="1" type="ORF">QFC21_001733</name>
</gene>
<dbReference type="EMBL" id="JASBWT010000004">
    <property type="protein sequence ID" value="KAJ9105364.1"/>
    <property type="molecule type" value="Genomic_DNA"/>
</dbReference>
<comment type="caution">
    <text evidence="1">The sequence shown here is derived from an EMBL/GenBank/DDBJ whole genome shotgun (WGS) entry which is preliminary data.</text>
</comment>